<dbReference type="Gene3D" id="1.20.1250.20">
    <property type="entry name" value="MFS general substrate transporter like domains"/>
    <property type="match status" value="1"/>
</dbReference>
<organism evidence="9 10">
    <name type="scientific">Scytalidium lignicola</name>
    <name type="common">Hyphomycete</name>
    <dbReference type="NCBI Taxonomy" id="5539"/>
    <lineage>
        <taxon>Eukaryota</taxon>
        <taxon>Fungi</taxon>
        <taxon>Dikarya</taxon>
        <taxon>Ascomycota</taxon>
        <taxon>Pezizomycotina</taxon>
        <taxon>Leotiomycetes</taxon>
        <taxon>Leotiomycetes incertae sedis</taxon>
        <taxon>Scytalidium</taxon>
    </lineage>
</organism>
<dbReference type="OrthoDB" id="6612291at2759"/>
<keyword evidence="4 7" id="KW-0812">Transmembrane</keyword>
<dbReference type="GO" id="GO:0005351">
    <property type="term" value="F:carbohydrate:proton symporter activity"/>
    <property type="evidence" value="ECO:0007669"/>
    <property type="project" value="TreeGrafter"/>
</dbReference>
<sequence>MSSRSLETGGMADDMEYRRSNRTVFGYCLVVALGAMLFGIDQGETTGFLAMPKLLPLKFLKDFGYYDDNLGAYNMTAQRQTLLYGATLGCTVIACIISGPIGARYGRRAGLALCALTSIVGPSIQAGAKNVPAMVVGRAIAGFGIGFAANFVITYWSEATPVELRGLIVVMYQGFINLAQFIGAAINEGTHGMTTRWAYRAPLLTELPAPLLMLAFLPFIPHTPRWFVSRGRIDEGHDALRTLRGNTFPEEEIEKELREIAAFDEIERELEASSSFFDCFKGTDHRRTRIVIMVLVCQQFTGISFITAYGTYFFTLSGINNAFVITVITSVCGIAGSALAFPIIKYFGRRPILIVGAAVSAISMMTFAIVGVAAPNSTAAAKCLVAFTCLNSYANLGTKVGFIFGGCTILTFFWTLFFLPETKGRTLEQIDEMFLNKVPTLKFKDYVCTGHAGHLSVEDQLEKMEMKGVVTEMIEHVGTRN</sequence>
<evidence type="ECO:0000256" key="1">
    <source>
        <dbReference type="ARBA" id="ARBA00004141"/>
    </source>
</evidence>
<feature type="transmembrane region" description="Helical" evidence="7">
    <location>
        <begin position="21"/>
        <end position="40"/>
    </location>
</feature>
<dbReference type="PRINTS" id="PR00171">
    <property type="entry name" value="SUGRTRNSPORT"/>
</dbReference>
<dbReference type="InterPro" id="IPR020846">
    <property type="entry name" value="MFS_dom"/>
</dbReference>
<dbReference type="GO" id="GO:0016020">
    <property type="term" value="C:membrane"/>
    <property type="evidence" value="ECO:0007669"/>
    <property type="project" value="UniProtKB-SubCell"/>
</dbReference>
<comment type="subcellular location">
    <subcellularLocation>
        <location evidence="1">Membrane</location>
        <topology evidence="1">Multi-pass membrane protein</topology>
    </subcellularLocation>
</comment>
<dbReference type="EMBL" id="NCSJ02000100">
    <property type="protein sequence ID" value="RFU30415.1"/>
    <property type="molecule type" value="Genomic_DNA"/>
</dbReference>
<comment type="similarity">
    <text evidence="2">Belongs to the major facilitator superfamily. Sugar transporter (TC 2.A.1.1) family.</text>
</comment>
<proteinExistence type="inferred from homology"/>
<feature type="transmembrane region" description="Helical" evidence="7">
    <location>
        <begin position="351"/>
        <end position="374"/>
    </location>
</feature>
<keyword evidence="10" id="KW-1185">Reference proteome</keyword>
<name>A0A3E2HAG3_SCYLI</name>
<dbReference type="InterPro" id="IPR005829">
    <property type="entry name" value="Sugar_transporter_CS"/>
</dbReference>
<feature type="transmembrane region" description="Helical" evidence="7">
    <location>
        <begin position="322"/>
        <end position="344"/>
    </location>
</feature>
<feature type="transmembrane region" description="Helical" evidence="7">
    <location>
        <begin position="290"/>
        <end position="310"/>
    </location>
</feature>
<evidence type="ECO:0000259" key="8">
    <source>
        <dbReference type="PROSITE" id="PS50850"/>
    </source>
</evidence>
<dbReference type="PANTHER" id="PTHR48022">
    <property type="entry name" value="PLASTIDIC GLUCOSE TRANSPORTER 4"/>
    <property type="match status" value="1"/>
</dbReference>
<reference evidence="9 10" key="1">
    <citation type="submission" date="2018-05" db="EMBL/GenBank/DDBJ databases">
        <title>Draft genome sequence of Scytalidium lignicola DSM 105466, a ubiquitous saprotrophic fungus.</title>
        <authorList>
            <person name="Buettner E."/>
            <person name="Gebauer A.M."/>
            <person name="Hofrichter M."/>
            <person name="Liers C."/>
            <person name="Kellner H."/>
        </authorList>
    </citation>
    <scope>NUCLEOTIDE SEQUENCE [LARGE SCALE GENOMIC DNA]</scope>
    <source>
        <strain evidence="9 10">DSM 105466</strain>
    </source>
</reference>
<dbReference type="InterPro" id="IPR036259">
    <property type="entry name" value="MFS_trans_sf"/>
</dbReference>
<protein>
    <recommendedName>
        <fullName evidence="8">Major facilitator superfamily (MFS) profile domain-containing protein</fullName>
    </recommendedName>
</protein>
<dbReference type="InterPro" id="IPR003663">
    <property type="entry name" value="Sugar/inositol_transpt"/>
</dbReference>
<dbReference type="Proteomes" id="UP000258309">
    <property type="component" value="Unassembled WGS sequence"/>
</dbReference>
<dbReference type="PROSITE" id="PS00217">
    <property type="entry name" value="SUGAR_TRANSPORT_2"/>
    <property type="match status" value="1"/>
</dbReference>
<dbReference type="OMA" id="PRWYITR"/>
<feature type="transmembrane region" description="Helical" evidence="7">
    <location>
        <begin position="134"/>
        <end position="155"/>
    </location>
</feature>
<feature type="non-terminal residue" evidence="9">
    <location>
        <position position="481"/>
    </location>
</feature>
<feature type="non-terminal residue" evidence="9">
    <location>
        <position position="1"/>
    </location>
</feature>
<dbReference type="PANTHER" id="PTHR48022:SF10">
    <property type="entry name" value="MAJOR FACILITATOR SUPERFAMILY (MFS) PROFILE DOMAIN-CONTAINING PROTEIN"/>
    <property type="match status" value="1"/>
</dbReference>
<dbReference type="Pfam" id="PF00083">
    <property type="entry name" value="Sugar_tr"/>
    <property type="match status" value="2"/>
</dbReference>
<dbReference type="InterPro" id="IPR005828">
    <property type="entry name" value="MFS_sugar_transport-like"/>
</dbReference>
<dbReference type="PROSITE" id="PS50850">
    <property type="entry name" value="MFS"/>
    <property type="match status" value="1"/>
</dbReference>
<feature type="transmembrane region" description="Helical" evidence="7">
    <location>
        <begin position="82"/>
        <end position="102"/>
    </location>
</feature>
<keyword evidence="6 7" id="KW-0472">Membrane</keyword>
<evidence type="ECO:0000256" key="5">
    <source>
        <dbReference type="ARBA" id="ARBA00022989"/>
    </source>
</evidence>
<comment type="caution">
    <text evidence="9">The sequence shown here is derived from an EMBL/GenBank/DDBJ whole genome shotgun (WGS) entry which is preliminary data.</text>
</comment>
<evidence type="ECO:0000256" key="7">
    <source>
        <dbReference type="SAM" id="Phobius"/>
    </source>
</evidence>
<evidence type="ECO:0000256" key="6">
    <source>
        <dbReference type="ARBA" id="ARBA00023136"/>
    </source>
</evidence>
<evidence type="ECO:0000256" key="2">
    <source>
        <dbReference type="ARBA" id="ARBA00010992"/>
    </source>
</evidence>
<feature type="transmembrane region" description="Helical" evidence="7">
    <location>
        <begin position="167"/>
        <end position="186"/>
    </location>
</feature>
<keyword evidence="3" id="KW-0813">Transport</keyword>
<evidence type="ECO:0000313" key="9">
    <source>
        <dbReference type="EMBL" id="RFU30415.1"/>
    </source>
</evidence>
<feature type="domain" description="Major facilitator superfamily (MFS) profile" evidence="8">
    <location>
        <begin position="27"/>
        <end position="481"/>
    </location>
</feature>
<evidence type="ECO:0000256" key="3">
    <source>
        <dbReference type="ARBA" id="ARBA00022448"/>
    </source>
</evidence>
<dbReference type="AlphaFoldDB" id="A0A3E2HAG3"/>
<dbReference type="InterPro" id="IPR050360">
    <property type="entry name" value="MFS_Sugar_Transporters"/>
</dbReference>
<gene>
    <name evidence="9" type="ORF">B7463_g5904</name>
</gene>
<evidence type="ECO:0000313" key="10">
    <source>
        <dbReference type="Proteomes" id="UP000258309"/>
    </source>
</evidence>
<evidence type="ECO:0000256" key="4">
    <source>
        <dbReference type="ARBA" id="ARBA00022692"/>
    </source>
</evidence>
<accession>A0A3E2HAG3</accession>
<dbReference type="SUPFAM" id="SSF103473">
    <property type="entry name" value="MFS general substrate transporter"/>
    <property type="match status" value="1"/>
</dbReference>
<feature type="transmembrane region" description="Helical" evidence="7">
    <location>
        <begin position="400"/>
        <end position="419"/>
    </location>
</feature>
<keyword evidence="5 7" id="KW-1133">Transmembrane helix</keyword>